<sequence>MDIGIVAGFVHSVDKRHNQHSGNVSAHVVIGSAGRKFTDKDTGELREYPPQWERVVFYGGAADVILKHVKPKAKNMVVVGERRTYQGTNGNYYSYIRATDFLLPIPAEWMKGPEGGSDENPADDLPPAPDLEDEIPY</sequence>
<protein>
    <recommendedName>
        <fullName evidence="4">Helix-destabilizing protein</fullName>
    </recommendedName>
</protein>
<gene>
    <name evidence="2" type="ORF">TH30_19335</name>
</gene>
<dbReference type="AlphaFoldDB" id="A0A367WP46"/>
<evidence type="ECO:0000313" key="2">
    <source>
        <dbReference type="EMBL" id="RCK43177.1"/>
    </source>
</evidence>
<organism evidence="2 3">
    <name type="scientific">Thalassospira profundimaris</name>
    <dbReference type="NCBI Taxonomy" id="502049"/>
    <lineage>
        <taxon>Bacteria</taxon>
        <taxon>Pseudomonadati</taxon>
        <taxon>Pseudomonadota</taxon>
        <taxon>Alphaproteobacteria</taxon>
        <taxon>Rhodospirillales</taxon>
        <taxon>Thalassospiraceae</taxon>
        <taxon>Thalassospira</taxon>
    </lineage>
</organism>
<accession>A0A367WP46</accession>
<reference evidence="2 3" key="1">
    <citation type="submission" date="2014-07" db="EMBL/GenBank/DDBJ databases">
        <title>Draft genome sequence of Thalassospira profundimaris PR54-5.</title>
        <authorList>
            <person name="Lai Q."/>
            <person name="Shao Z."/>
        </authorList>
    </citation>
    <scope>NUCLEOTIDE SEQUENCE [LARGE SCALE GENOMIC DNA]</scope>
    <source>
        <strain evidence="2 3">PR54-5</strain>
    </source>
</reference>
<feature type="region of interest" description="Disordered" evidence="1">
    <location>
        <begin position="109"/>
        <end position="137"/>
    </location>
</feature>
<dbReference type="Proteomes" id="UP000252255">
    <property type="component" value="Unassembled WGS sequence"/>
</dbReference>
<name>A0A367WP46_9PROT</name>
<dbReference type="InterPro" id="IPR012340">
    <property type="entry name" value="NA-bd_OB-fold"/>
</dbReference>
<evidence type="ECO:0008006" key="4">
    <source>
        <dbReference type="Google" id="ProtNLM"/>
    </source>
</evidence>
<dbReference type="EMBL" id="JPWI01000015">
    <property type="protein sequence ID" value="RCK43177.1"/>
    <property type="molecule type" value="Genomic_DNA"/>
</dbReference>
<dbReference type="RefSeq" id="WP_114099642.1">
    <property type="nucleotide sequence ID" value="NZ_JPWI01000015.1"/>
</dbReference>
<evidence type="ECO:0000313" key="3">
    <source>
        <dbReference type="Proteomes" id="UP000252255"/>
    </source>
</evidence>
<proteinExistence type="predicted"/>
<evidence type="ECO:0000256" key="1">
    <source>
        <dbReference type="SAM" id="MobiDB-lite"/>
    </source>
</evidence>
<dbReference type="SUPFAM" id="SSF50249">
    <property type="entry name" value="Nucleic acid-binding proteins"/>
    <property type="match status" value="1"/>
</dbReference>
<comment type="caution">
    <text evidence="2">The sequence shown here is derived from an EMBL/GenBank/DDBJ whole genome shotgun (WGS) entry which is preliminary data.</text>
</comment>